<evidence type="ECO:0000313" key="4">
    <source>
        <dbReference type="Proteomes" id="UP000242877"/>
    </source>
</evidence>
<dbReference type="PANTHER" id="PTHR38794">
    <property type="entry name" value="INTEGRAL MEMBRANE PROTEIN"/>
    <property type="match status" value="1"/>
</dbReference>
<dbReference type="Proteomes" id="UP000242877">
    <property type="component" value="Unassembled WGS sequence"/>
</dbReference>
<dbReference type="InterPro" id="IPR049326">
    <property type="entry name" value="Rhodopsin_dom_fungi"/>
</dbReference>
<evidence type="ECO:0000259" key="2">
    <source>
        <dbReference type="Pfam" id="PF20684"/>
    </source>
</evidence>
<evidence type="ECO:0000313" key="3">
    <source>
        <dbReference type="EMBL" id="KZZ88862.1"/>
    </source>
</evidence>
<feature type="transmembrane region" description="Helical" evidence="1">
    <location>
        <begin position="136"/>
        <end position="157"/>
    </location>
</feature>
<feature type="transmembrane region" description="Helical" evidence="1">
    <location>
        <begin position="21"/>
        <end position="40"/>
    </location>
</feature>
<evidence type="ECO:0000256" key="1">
    <source>
        <dbReference type="SAM" id="Phobius"/>
    </source>
</evidence>
<dbReference type="AlphaFoldDB" id="A0A167WHQ2"/>
<keyword evidence="4" id="KW-1185">Reference proteome</keyword>
<dbReference type="Pfam" id="PF20684">
    <property type="entry name" value="Fung_rhodopsin"/>
    <property type="match status" value="1"/>
</dbReference>
<name>A0A167WHQ2_9EURO</name>
<dbReference type="OrthoDB" id="3918601at2759"/>
<dbReference type="EMBL" id="AZGZ01000023">
    <property type="protein sequence ID" value="KZZ88862.1"/>
    <property type="molecule type" value="Genomic_DNA"/>
</dbReference>
<proteinExistence type="predicted"/>
<feature type="transmembrane region" description="Helical" evidence="1">
    <location>
        <begin position="61"/>
        <end position="83"/>
    </location>
</feature>
<reference evidence="3 4" key="1">
    <citation type="journal article" date="2016" name="Genome Biol. Evol.">
        <title>Divergent and convergent evolution of fungal pathogenicity.</title>
        <authorList>
            <person name="Shang Y."/>
            <person name="Xiao G."/>
            <person name="Zheng P."/>
            <person name="Cen K."/>
            <person name="Zhan S."/>
            <person name="Wang C."/>
        </authorList>
    </citation>
    <scope>NUCLEOTIDE SEQUENCE [LARGE SCALE GENOMIC DNA]</scope>
    <source>
        <strain evidence="3 4">ARSEF 7405</strain>
    </source>
</reference>
<feature type="transmembrane region" description="Helical" evidence="1">
    <location>
        <begin position="177"/>
        <end position="203"/>
    </location>
</feature>
<protein>
    <recommendedName>
        <fullName evidence="2">Rhodopsin domain-containing protein</fullName>
    </recommendedName>
</protein>
<feature type="transmembrane region" description="Helical" evidence="1">
    <location>
        <begin position="103"/>
        <end position="124"/>
    </location>
</feature>
<organism evidence="3 4">
    <name type="scientific">Ascosphaera apis ARSEF 7405</name>
    <dbReference type="NCBI Taxonomy" id="392613"/>
    <lineage>
        <taxon>Eukaryota</taxon>
        <taxon>Fungi</taxon>
        <taxon>Dikarya</taxon>
        <taxon>Ascomycota</taxon>
        <taxon>Pezizomycotina</taxon>
        <taxon>Eurotiomycetes</taxon>
        <taxon>Eurotiomycetidae</taxon>
        <taxon>Onygenales</taxon>
        <taxon>Ascosphaeraceae</taxon>
        <taxon>Ascosphaera</taxon>
    </lineage>
</organism>
<sequence length="346" mass="38269">MSGKSSATVSPPLVALSDTNHAGQVSVVALSFLMIAILAAGAKEIMACVRKVWTMQVDFPIMFSLSFAFIQTVLVQCAVNHGLGQHIEVLTTEEVKIYHKYNYASSLLENIVVAMAKLAIIALVARITPERKMKMYCFICVIAIALWTAFAMFTTAFQCKSPIWEFRGDRCAGKGTILYPIVILDILLDILIIAISQLLIWGIQVNHERRFKLASAFGSRVAVAMNLNIITSCIPGLYRILSNMTSGLIGLEDHTQRIELSYLRSGSDRRKRGYLTGALVNATGRHQATPSSGISVCREFRQDVERVDDSKSERDEFVNAGGSVISRAESVRRGEDQERLIEISPY</sequence>
<keyword evidence="1" id="KW-0472">Membrane</keyword>
<accession>A0A167WHQ2</accession>
<keyword evidence="1" id="KW-0812">Transmembrane</keyword>
<gene>
    <name evidence="3" type="ORF">AAP_04654</name>
</gene>
<feature type="domain" description="Rhodopsin" evidence="2">
    <location>
        <begin position="58"/>
        <end position="223"/>
    </location>
</feature>
<dbReference type="PANTHER" id="PTHR38794:SF3">
    <property type="entry name" value="INTEGRAL MEMBRANE PROTEIN"/>
    <property type="match status" value="1"/>
</dbReference>
<comment type="caution">
    <text evidence="3">The sequence shown here is derived from an EMBL/GenBank/DDBJ whole genome shotgun (WGS) entry which is preliminary data.</text>
</comment>
<dbReference type="VEuPathDB" id="FungiDB:AAP_04654"/>
<keyword evidence="1" id="KW-1133">Transmembrane helix</keyword>